<organism evidence="3 6">
    <name type="scientific">BD1-7 clade bacterium</name>
    <dbReference type="NCBI Taxonomy" id="2029982"/>
    <lineage>
        <taxon>Bacteria</taxon>
        <taxon>Pseudomonadati</taxon>
        <taxon>Pseudomonadota</taxon>
        <taxon>Gammaproteobacteria</taxon>
        <taxon>Cellvibrionales</taxon>
        <taxon>Spongiibacteraceae</taxon>
        <taxon>BD1-7 clade</taxon>
    </lineage>
</organism>
<dbReference type="EMBL" id="CACSII010000017">
    <property type="protein sequence ID" value="CAA0114527.1"/>
    <property type="molecule type" value="Genomic_DNA"/>
</dbReference>
<evidence type="ECO:0000313" key="3">
    <source>
        <dbReference type="EMBL" id="CAA0083631.1"/>
    </source>
</evidence>
<accession>A0A5S9N1V5</accession>
<dbReference type="PIRSF" id="PIRSF003113">
    <property type="entry name" value="BolA"/>
    <property type="match status" value="1"/>
</dbReference>
<dbReference type="InterPro" id="IPR002634">
    <property type="entry name" value="BolA"/>
</dbReference>
<reference evidence="5 6" key="1">
    <citation type="submission" date="2019-11" db="EMBL/GenBank/DDBJ databases">
        <authorList>
            <person name="Holert J."/>
        </authorList>
    </citation>
    <scope>NUCLEOTIDE SEQUENCE [LARGE SCALE GENOMIC DNA]</scope>
    <source>
        <strain evidence="4">BC5_2</strain>
        <strain evidence="3">SB11_3</strain>
    </source>
</reference>
<dbReference type="Pfam" id="PF01722">
    <property type="entry name" value="BolA"/>
    <property type="match status" value="1"/>
</dbReference>
<dbReference type="Gene3D" id="3.30.300.90">
    <property type="entry name" value="BolA-like"/>
    <property type="match status" value="1"/>
</dbReference>
<dbReference type="PANTHER" id="PTHR46229:SF4">
    <property type="entry name" value="ACID STRESS PROTEIN IBAG"/>
    <property type="match status" value="1"/>
</dbReference>
<name>A0A5S9N1V5_9GAMM</name>
<dbReference type="Proteomes" id="UP000434580">
    <property type="component" value="Unassembled WGS sequence"/>
</dbReference>
<dbReference type="OrthoDB" id="9812890at2"/>
<evidence type="ECO:0000313" key="6">
    <source>
        <dbReference type="Proteomes" id="UP000441399"/>
    </source>
</evidence>
<evidence type="ECO:0000313" key="4">
    <source>
        <dbReference type="EMBL" id="CAA0114527.1"/>
    </source>
</evidence>
<dbReference type="InterPro" id="IPR050961">
    <property type="entry name" value="BolA/IbaG_stress_morph_reg"/>
</dbReference>
<dbReference type="SUPFAM" id="SSF82657">
    <property type="entry name" value="BolA-like"/>
    <property type="match status" value="1"/>
</dbReference>
<comment type="similarity">
    <text evidence="1 2">Belongs to the BolA/IbaG family.</text>
</comment>
<evidence type="ECO:0000256" key="1">
    <source>
        <dbReference type="ARBA" id="ARBA00005578"/>
    </source>
</evidence>
<dbReference type="AlphaFoldDB" id="A0A5S9N1V5"/>
<evidence type="ECO:0000256" key="2">
    <source>
        <dbReference type="RuleBase" id="RU003860"/>
    </source>
</evidence>
<gene>
    <name evidence="3" type="primary">ibaG</name>
    <name evidence="4" type="ORF">DPBNPPHM_01848</name>
    <name evidence="3" type="ORF">OPDIPICF_00558</name>
</gene>
<dbReference type="InterPro" id="IPR036065">
    <property type="entry name" value="BolA-like_sf"/>
</dbReference>
<proteinExistence type="inferred from homology"/>
<sequence length="80" mass="8796">MQLEELSSLLSEAFPGADVDVESDGSHFNILIVSDAFEGIRAVKKQQMVYAVINDHIANGSMHAVNMRLHTPAQWAELNS</sequence>
<dbReference type="PANTHER" id="PTHR46229">
    <property type="entry name" value="BOLA TRANSCRIPTION REGULATOR"/>
    <property type="match status" value="1"/>
</dbReference>
<evidence type="ECO:0000313" key="5">
    <source>
        <dbReference type="Proteomes" id="UP000434580"/>
    </source>
</evidence>
<keyword evidence="6" id="KW-1185">Reference proteome</keyword>
<protein>
    <submittedName>
        <fullName evidence="3">Acid stress protein IbaG</fullName>
    </submittedName>
</protein>
<dbReference type="EMBL" id="CACSIO010000001">
    <property type="protein sequence ID" value="CAA0083631.1"/>
    <property type="molecule type" value="Genomic_DNA"/>
</dbReference>
<dbReference type="Proteomes" id="UP000441399">
    <property type="component" value="Unassembled WGS sequence"/>
</dbReference>